<keyword evidence="5" id="KW-0747">Spliceosome</keyword>
<dbReference type="Gene3D" id="2.30.30.140">
    <property type="match status" value="1"/>
</dbReference>
<feature type="compositionally biased region" description="Basic and acidic residues" evidence="11">
    <location>
        <begin position="144"/>
        <end position="154"/>
    </location>
</feature>
<evidence type="ECO:0000256" key="7">
    <source>
        <dbReference type="ARBA" id="ARBA00023242"/>
    </source>
</evidence>
<keyword evidence="6" id="KW-0508">mRNA splicing</keyword>
<dbReference type="CDD" id="cd20399">
    <property type="entry name" value="Tudor_SPF30"/>
    <property type="match status" value="1"/>
</dbReference>
<protein>
    <recommendedName>
        <fullName evidence="9">Survival of motor neuron-related-splicing factor 30</fullName>
    </recommendedName>
    <alternativeName>
        <fullName evidence="10">Survival motor neuron domain-containing protein 1</fullName>
    </alternativeName>
</protein>
<feature type="domain" description="Tudor" evidence="12">
    <location>
        <begin position="76"/>
        <end position="135"/>
    </location>
</feature>
<comment type="subcellular location">
    <subcellularLocation>
        <location evidence="1">Nucleus speckle</location>
    </subcellularLocation>
    <subcellularLocation>
        <location evidence="2">Nucleus</location>
        <location evidence="2">Cajal body</location>
    </subcellularLocation>
</comment>
<evidence type="ECO:0000256" key="11">
    <source>
        <dbReference type="SAM" id="MobiDB-lite"/>
    </source>
</evidence>
<dbReference type="PROSITE" id="PS50304">
    <property type="entry name" value="TUDOR"/>
    <property type="match status" value="1"/>
</dbReference>
<evidence type="ECO:0000256" key="3">
    <source>
        <dbReference type="ARBA" id="ARBA00005371"/>
    </source>
</evidence>
<accession>A0AAE1FGW2</accession>
<dbReference type="GO" id="GO:0008380">
    <property type="term" value="P:RNA splicing"/>
    <property type="evidence" value="ECO:0007669"/>
    <property type="project" value="UniProtKB-KW"/>
</dbReference>
<gene>
    <name evidence="13" type="ORF">Pcinc_022901</name>
</gene>
<dbReference type="GO" id="GO:0016607">
    <property type="term" value="C:nuclear speck"/>
    <property type="evidence" value="ECO:0007669"/>
    <property type="project" value="UniProtKB-SubCell"/>
</dbReference>
<evidence type="ECO:0000256" key="4">
    <source>
        <dbReference type="ARBA" id="ARBA00022664"/>
    </source>
</evidence>
<comment type="function">
    <text evidence="8">Involved in spliceosome assembly.</text>
</comment>
<dbReference type="GO" id="GO:0006397">
    <property type="term" value="P:mRNA processing"/>
    <property type="evidence" value="ECO:0007669"/>
    <property type="project" value="UniProtKB-KW"/>
</dbReference>
<name>A0AAE1FGW2_PETCI</name>
<dbReference type="InterPro" id="IPR010304">
    <property type="entry name" value="SMN_Tudor"/>
</dbReference>
<evidence type="ECO:0000313" key="14">
    <source>
        <dbReference type="Proteomes" id="UP001286313"/>
    </source>
</evidence>
<organism evidence="13 14">
    <name type="scientific">Petrolisthes cinctipes</name>
    <name type="common">Flat porcelain crab</name>
    <dbReference type="NCBI Taxonomy" id="88211"/>
    <lineage>
        <taxon>Eukaryota</taxon>
        <taxon>Metazoa</taxon>
        <taxon>Ecdysozoa</taxon>
        <taxon>Arthropoda</taxon>
        <taxon>Crustacea</taxon>
        <taxon>Multicrustacea</taxon>
        <taxon>Malacostraca</taxon>
        <taxon>Eumalacostraca</taxon>
        <taxon>Eucarida</taxon>
        <taxon>Decapoda</taxon>
        <taxon>Pleocyemata</taxon>
        <taxon>Anomura</taxon>
        <taxon>Galatheoidea</taxon>
        <taxon>Porcellanidae</taxon>
        <taxon>Petrolisthes</taxon>
    </lineage>
</organism>
<evidence type="ECO:0000313" key="13">
    <source>
        <dbReference type="EMBL" id="KAK3871998.1"/>
    </source>
</evidence>
<dbReference type="GO" id="GO:0071011">
    <property type="term" value="C:precatalytic spliceosome"/>
    <property type="evidence" value="ECO:0007669"/>
    <property type="project" value="TreeGrafter"/>
</dbReference>
<keyword evidence="7" id="KW-0539">Nucleus</keyword>
<dbReference type="EMBL" id="JAWQEG010002437">
    <property type="protein sequence ID" value="KAK3871998.1"/>
    <property type="molecule type" value="Genomic_DNA"/>
</dbReference>
<feature type="compositionally biased region" description="Basic residues" evidence="11">
    <location>
        <begin position="159"/>
        <end position="169"/>
    </location>
</feature>
<dbReference type="Proteomes" id="UP001286313">
    <property type="component" value="Unassembled WGS sequence"/>
</dbReference>
<dbReference type="GO" id="GO:0005737">
    <property type="term" value="C:cytoplasm"/>
    <property type="evidence" value="ECO:0007669"/>
    <property type="project" value="InterPro"/>
</dbReference>
<dbReference type="PANTHER" id="PTHR13681">
    <property type="entry name" value="SURVIVAL OF MOTOR NEURON-RELATED-SPLICING FACTOR 30-RELATED"/>
    <property type="match status" value="1"/>
</dbReference>
<reference evidence="13" key="1">
    <citation type="submission" date="2023-10" db="EMBL/GenBank/DDBJ databases">
        <title>Genome assemblies of two species of porcelain crab, Petrolisthes cinctipes and Petrolisthes manimaculis (Anomura: Porcellanidae).</title>
        <authorList>
            <person name="Angst P."/>
        </authorList>
    </citation>
    <scope>NUCLEOTIDE SEQUENCE</scope>
    <source>
        <strain evidence="13">PB745_01</strain>
        <tissue evidence="13">Gill</tissue>
    </source>
</reference>
<feature type="compositionally biased region" description="Basic and acidic residues" evidence="11">
    <location>
        <begin position="126"/>
        <end position="135"/>
    </location>
</feature>
<comment type="caution">
    <text evidence="13">The sequence shown here is derived from an EMBL/GenBank/DDBJ whole genome shotgun (WGS) entry which is preliminary data.</text>
</comment>
<dbReference type="AlphaFoldDB" id="A0AAE1FGW2"/>
<dbReference type="InterPro" id="IPR002999">
    <property type="entry name" value="Tudor"/>
</dbReference>
<evidence type="ECO:0000256" key="10">
    <source>
        <dbReference type="ARBA" id="ARBA00042567"/>
    </source>
</evidence>
<feature type="region of interest" description="Disordered" evidence="11">
    <location>
        <begin position="126"/>
        <end position="169"/>
    </location>
</feature>
<dbReference type="GO" id="GO:0015030">
    <property type="term" value="C:Cajal body"/>
    <property type="evidence" value="ECO:0007669"/>
    <property type="project" value="UniProtKB-SubCell"/>
</dbReference>
<evidence type="ECO:0000256" key="5">
    <source>
        <dbReference type="ARBA" id="ARBA00022728"/>
    </source>
</evidence>
<comment type="similarity">
    <text evidence="3">Belongs to the SMN family.</text>
</comment>
<evidence type="ECO:0000259" key="12">
    <source>
        <dbReference type="PROSITE" id="PS50304"/>
    </source>
</evidence>
<proteinExistence type="inferred from homology"/>
<sequence length="242" mass="26631">MAEDLAHSLNTYKIQQDQVEAALTSDPTNAELLKLRNDLQEVITLTDNLIETQANASGASGSGEEGGRGETTAVKSWKVGDKCLAQWSDDSQWYDAVIDAITEDGHVAVTFEGYGNSDVTILSQLKERLPGEKRPGPNPSYGAEGDKNKRKMVEAQRQQAKKRKQKKHDRLKQIEEAHEADKAKWLAFSTKVRFTKKLKGVTKKSIFATPDAANGRVGIGTCGIGGKPMTEYTHAEKWRKGT</sequence>
<keyword evidence="14" id="KW-1185">Reference proteome</keyword>
<dbReference type="GO" id="GO:0003723">
    <property type="term" value="F:RNA binding"/>
    <property type="evidence" value="ECO:0007669"/>
    <property type="project" value="InterPro"/>
</dbReference>
<evidence type="ECO:0000256" key="9">
    <source>
        <dbReference type="ARBA" id="ARBA00041083"/>
    </source>
</evidence>
<dbReference type="SUPFAM" id="SSF63748">
    <property type="entry name" value="Tudor/PWWP/MBT"/>
    <property type="match status" value="1"/>
</dbReference>
<evidence type="ECO:0000256" key="8">
    <source>
        <dbReference type="ARBA" id="ARBA00037618"/>
    </source>
</evidence>
<dbReference type="SMART" id="SM00333">
    <property type="entry name" value="TUDOR"/>
    <property type="match status" value="1"/>
</dbReference>
<evidence type="ECO:0000256" key="2">
    <source>
        <dbReference type="ARBA" id="ARBA00004408"/>
    </source>
</evidence>
<dbReference type="Pfam" id="PF06003">
    <property type="entry name" value="SMN_Tudor"/>
    <property type="match status" value="1"/>
</dbReference>
<evidence type="ECO:0000256" key="1">
    <source>
        <dbReference type="ARBA" id="ARBA00004324"/>
    </source>
</evidence>
<keyword evidence="4" id="KW-0507">mRNA processing</keyword>
<dbReference type="GO" id="GO:0000381">
    <property type="term" value="P:regulation of alternative mRNA splicing, via spliceosome"/>
    <property type="evidence" value="ECO:0007669"/>
    <property type="project" value="TreeGrafter"/>
</dbReference>
<dbReference type="PANTHER" id="PTHR13681:SF26">
    <property type="entry name" value="SURVIVAL OF MOTOR NEURON-RELATED-SPLICING FACTOR 30"/>
    <property type="match status" value="1"/>
</dbReference>
<evidence type="ECO:0000256" key="6">
    <source>
        <dbReference type="ARBA" id="ARBA00023187"/>
    </source>
</evidence>